<protein>
    <submittedName>
        <fullName evidence="2">Uncharacterized protein</fullName>
    </submittedName>
</protein>
<dbReference type="AlphaFoldDB" id="A0AAP5LQK3"/>
<comment type="caution">
    <text evidence="2">The sequence shown here is derived from an EMBL/GenBank/DDBJ whole genome shotgun (WGS) entry which is preliminary data.</text>
</comment>
<dbReference type="RefSeq" id="WP_310142972.1">
    <property type="nucleotide sequence ID" value="NZ_JAVDTR010000012.1"/>
</dbReference>
<name>A0AAP5LQK3_PAEAM</name>
<feature type="transmembrane region" description="Helical" evidence="1">
    <location>
        <begin position="70"/>
        <end position="88"/>
    </location>
</feature>
<dbReference type="EMBL" id="JAVDTR010000012">
    <property type="protein sequence ID" value="MDR6725628.1"/>
    <property type="molecule type" value="Genomic_DNA"/>
</dbReference>
<feature type="transmembrane region" description="Helical" evidence="1">
    <location>
        <begin position="12"/>
        <end position="33"/>
    </location>
</feature>
<reference evidence="2" key="1">
    <citation type="submission" date="2023-07" db="EMBL/GenBank/DDBJ databases">
        <title>Sorghum-associated microbial communities from plants grown in Nebraska, USA.</title>
        <authorList>
            <person name="Schachtman D."/>
        </authorList>
    </citation>
    <scope>NUCLEOTIDE SEQUENCE</scope>
    <source>
        <strain evidence="2">BE80</strain>
    </source>
</reference>
<keyword evidence="1" id="KW-0472">Membrane</keyword>
<organism evidence="2 3">
    <name type="scientific">Paenibacillus amylolyticus</name>
    <dbReference type="NCBI Taxonomy" id="1451"/>
    <lineage>
        <taxon>Bacteria</taxon>
        <taxon>Bacillati</taxon>
        <taxon>Bacillota</taxon>
        <taxon>Bacilli</taxon>
        <taxon>Bacillales</taxon>
        <taxon>Paenibacillaceae</taxon>
        <taxon>Paenibacillus</taxon>
    </lineage>
</organism>
<proteinExistence type="predicted"/>
<feature type="transmembrane region" description="Helical" evidence="1">
    <location>
        <begin position="97"/>
        <end position="118"/>
    </location>
</feature>
<keyword evidence="1" id="KW-1133">Transmembrane helix</keyword>
<feature type="transmembrane region" description="Helical" evidence="1">
    <location>
        <begin position="130"/>
        <end position="149"/>
    </location>
</feature>
<evidence type="ECO:0000256" key="1">
    <source>
        <dbReference type="SAM" id="Phobius"/>
    </source>
</evidence>
<keyword evidence="1" id="KW-0812">Transmembrane</keyword>
<gene>
    <name evidence="2" type="ORF">J2W91_004130</name>
</gene>
<evidence type="ECO:0000313" key="2">
    <source>
        <dbReference type="EMBL" id="MDR6725628.1"/>
    </source>
</evidence>
<accession>A0AAP5LQK3</accession>
<evidence type="ECO:0000313" key="3">
    <source>
        <dbReference type="Proteomes" id="UP001254832"/>
    </source>
</evidence>
<dbReference type="Proteomes" id="UP001254832">
    <property type="component" value="Unassembled WGS sequence"/>
</dbReference>
<sequence length="162" mass="18373">MMKTSKTTPKAVSFLALVYLILMAFVYGAYIWIEQYRLDQAQYWLASRQLSQEDVIPIQLVGTWSTTTEVVFYALFGCAFIFGVYRSWRLGSTLKSFLIWNTVLIATIGVAGYIVSQFSALAMGNLLQPLLLPASVLAALFLYQVWVSMRSSRNRTMRGKLE</sequence>